<reference evidence="1" key="1">
    <citation type="journal article" date="2015" name="Nature">
        <title>Complex archaea that bridge the gap between prokaryotes and eukaryotes.</title>
        <authorList>
            <person name="Spang A."/>
            <person name="Saw J.H."/>
            <person name="Jorgensen S.L."/>
            <person name="Zaremba-Niedzwiedzka K."/>
            <person name="Martijn J."/>
            <person name="Lind A.E."/>
            <person name="van Eijk R."/>
            <person name="Schleper C."/>
            <person name="Guy L."/>
            <person name="Ettema T.J."/>
        </authorList>
    </citation>
    <scope>NUCLEOTIDE SEQUENCE</scope>
</reference>
<protein>
    <submittedName>
        <fullName evidence="1">Uncharacterized protein</fullName>
    </submittedName>
</protein>
<evidence type="ECO:0000313" key="1">
    <source>
        <dbReference type="EMBL" id="KKM64457.1"/>
    </source>
</evidence>
<dbReference type="AlphaFoldDB" id="A0A0F9M5H2"/>
<accession>A0A0F9M5H2</accession>
<organism evidence="1">
    <name type="scientific">marine sediment metagenome</name>
    <dbReference type="NCBI Taxonomy" id="412755"/>
    <lineage>
        <taxon>unclassified sequences</taxon>
        <taxon>metagenomes</taxon>
        <taxon>ecological metagenomes</taxon>
    </lineage>
</organism>
<name>A0A0F9M5H2_9ZZZZ</name>
<sequence>MGCPETVRNRAAILAIACALVALPVWAQQTDEAPQPGIALQEGATDQLKKAISGLSSGKRGASVTAIDEAFRVLEVARYSELSMGMFSESEDAVNQARRALQNGRRADAVAKLEEAVLALEGSDVPQLGRKTDLAEYEGATLVNAEGRILGELTAEISSEGVVAVIGNWQDTFGFIDLGGQEVVLPRDMIILG</sequence>
<gene>
    <name evidence="1" type="ORF">LCGC14_1501220</name>
</gene>
<feature type="non-terminal residue" evidence="1">
    <location>
        <position position="193"/>
    </location>
</feature>
<proteinExistence type="predicted"/>
<dbReference type="EMBL" id="LAZR01010894">
    <property type="protein sequence ID" value="KKM64457.1"/>
    <property type="molecule type" value="Genomic_DNA"/>
</dbReference>
<comment type="caution">
    <text evidence="1">The sequence shown here is derived from an EMBL/GenBank/DDBJ whole genome shotgun (WGS) entry which is preliminary data.</text>
</comment>